<evidence type="ECO:0000256" key="1">
    <source>
        <dbReference type="ARBA" id="ARBA00023015"/>
    </source>
</evidence>
<evidence type="ECO:0000256" key="2">
    <source>
        <dbReference type="ARBA" id="ARBA00023163"/>
    </source>
</evidence>
<dbReference type="AlphaFoldDB" id="A0AAP0RSP3"/>
<gene>
    <name evidence="4" type="ORF">L1049_004515</name>
</gene>
<organism evidence="4 5">
    <name type="scientific">Liquidambar formosana</name>
    <name type="common">Formosan gum</name>
    <dbReference type="NCBI Taxonomy" id="63359"/>
    <lineage>
        <taxon>Eukaryota</taxon>
        <taxon>Viridiplantae</taxon>
        <taxon>Streptophyta</taxon>
        <taxon>Embryophyta</taxon>
        <taxon>Tracheophyta</taxon>
        <taxon>Spermatophyta</taxon>
        <taxon>Magnoliopsida</taxon>
        <taxon>eudicotyledons</taxon>
        <taxon>Gunneridae</taxon>
        <taxon>Pentapetalae</taxon>
        <taxon>Saxifragales</taxon>
        <taxon>Altingiaceae</taxon>
        <taxon>Liquidambar</taxon>
    </lineage>
</organism>
<accession>A0AAP0RSP3</accession>
<keyword evidence="5" id="KW-1185">Reference proteome</keyword>
<comment type="similarity">
    <text evidence="3">Belongs to the GRAS family.</text>
</comment>
<keyword evidence="1" id="KW-0805">Transcription regulation</keyword>
<dbReference type="EMBL" id="JBBPBK010000007">
    <property type="protein sequence ID" value="KAK9281612.1"/>
    <property type="molecule type" value="Genomic_DNA"/>
</dbReference>
<protein>
    <recommendedName>
        <fullName evidence="6">DELLA protein RGL1-like</fullName>
    </recommendedName>
</protein>
<comment type="caution">
    <text evidence="3">Lacks conserved residue(s) required for the propagation of feature annotation.</text>
</comment>
<evidence type="ECO:0008006" key="6">
    <source>
        <dbReference type="Google" id="ProtNLM"/>
    </source>
</evidence>
<evidence type="ECO:0000313" key="5">
    <source>
        <dbReference type="Proteomes" id="UP001415857"/>
    </source>
</evidence>
<dbReference type="Proteomes" id="UP001415857">
    <property type="component" value="Unassembled WGS sequence"/>
</dbReference>
<evidence type="ECO:0000256" key="3">
    <source>
        <dbReference type="PROSITE-ProRule" id="PRU01191"/>
    </source>
</evidence>
<dbReference type="Pfam" id="PF03514">
    <property type="entry name" value="GRAS"/>
    <property type="match status" value="1"/>
</dbReference>
<reference evidence="4 5" key="1">
    <citation type="journal article" date="2024" name="Plant J.">
        <title>Genome sequences and population genomics reveal climatic adaptation and genomic divergence between two closely related sweetgum species.</title>
        <authorList>
            <person name="Xu W.Q."/>
            <person name="Ren C.Q."/>
            <person name="Zhang X.Y."/>
            <person name="Comes H.P."/>
            <person name="Liu X.H."/>
            <person name="Li Y.G."/>
            <person name="Kettle C.J."/>
            <person name="Jalonen R."/>
            <person name="Gaisberger H."/>
            <person name="Ma Y.Z."/>
            <person name="Qiu Y.X."/>
        </authorList>
    </citation>
    <scope>NUCLEOTIDE SEQUENCE [LARGE SCALE GENOMIC DNA]</scope>
    <source>
        <strain evidence="4">Hangzhou</strain>
    </source>
</reference>
<comment type="caution">
    <text evidence="4">The sequence shown here is derived from an EMBL/GenBank/DDBJ whole genome shotgun (WGS) entry which is preliminary data.</text>
</comment>
<proteinExistence type="inferred from homology"/>
<name>A0AAP0RSP3_LIQFO</name>
<dbReference type="PANTHER" id="PTHR31636">
    <property type="entry name" value="OSJNBA0084A10.13 PROTEIN-RELATED"/>
    <property type="match status" value="1"/>
</dbReference>
<feature type="region of interest" description="Leucine repeat II (LRII)" evidence="3">
    <location>
        <begin position="356"/>
        <end position="388"/>
    </location>
</feature>
<keyword evidence="2" id="KW-0804">Transcription</keyword>
<sequence length="583" mass="65086">MFGIEDWGEIDSLLAAYGFYQENMAENGAHLPQHDQQQPPLQQQHQEPVSDYCVYDNFNFSAVSPPIPPVQEDGGLENIQTGFSNSDEPVKEKPNQFSLASLGLLSNYGSGLKKLKEGNLTNLSMEKKAEKGNLSNLNEETNMAVRKLSTEEVMRVAGARFVEFSTQKDADFSMLMHPFGHALSGLSEEEIDDIELAHHLLAAAEKVGCQQFDRASRLLSRCEWIASNTGNPVQRIVFYFAKALWERIDRETGRFNSKGLEEKGRNVDEGFMPTSSVPSLACYQELPFTQVAQFTGMQAIIENVASAKKVHLIDLRIRDGVHWTVLMQALVDRDEGPIELLKITAVGITGNQKLVDTGKRLESFAKSMNLNFSFKVVFVSNMKDVKEELFEIETDEAVAVFSPLILRTMISRPNCLETLMSVLKNLNPVIMVVTEVEANHNSPSFVNRFIEALFFCSAFFDCLEACMGRNDQTRMITEALLGEGIRNITSAEGEGRDTRTVKLDVWRAFFTKFGMVETQLSYSSLYQASLVAKQFACGKSCTLDYSGKCLIVGWKGTPIQSVSAWKFCCEEQGQGEGEGERES</sequence>
<dbReference type="PROSITE" id="PS50985">
    <property type="entry name" value="GRAS"/>
    <property type="match status" value="1"/>
</dbReference>
<evidence type="ECO:0000313" key="4">
    <source>
        <dbReference type="EMBL" id="KAK9281612.1"/>
    </source>
</evidence>
<dbReference type="InterPro" id="IPR005202">
    <property type="entry name" value="TF_GRAS"/>
</dbReference>
<feature type="region of interest" description="SAW" evidence="3">
    <location>
        <begin position="490"/>
        <end position="566"/>
    </location>
</feature>